<comment type="caution">
    <text evidence="1">The sequence shown here is derived from an EMBL/GenBank/DDBJ whole genome shotgun (WGS) entry which is preliminary data.</text>
</comment>
<gene>
    <name evidence="1" type="ORF">IAA16_06845</name>
</gene>
<evidence type="ECO:0000313" key="1">
    <source>
        <dbReference type="EMBL" id="MBU3850266.1"/>
    </source>
</evidence>
<sequence>MKEKLTKKEKEKIEALLQERLVSICITDKNGTRTVSTVLNKGRKL</sequence>
<reference evidence="1" key="1">
    <citation type="journal article" date="2021" name="PeerJ">
        <title>Extensive microbial diversity within the chicken gut microbiome revealed by metagenomics and culture.</title>
        <authorList>
            <person name="Gilroy R."/>
            <person name="Ravi A."/>
            <person name="Getino M."/>
            <person name="Pursley I."/>
            <person name="Horton D.L."/>
            <person name="Alikhan N.F."/>
            <person name="Baker D."/>
            <person name="Gharbi K."/>
            <person name="Hall N."/>
            <person name="Watson M."/>
            <person name="Adriaenssens E.M."/>
            <person name="Foster-Nyarko E."/>
            <person name="Jarju S."/>
            <person name="Secka A."/>
            <person name="Antonio M."/>
            <person name="Oren A."/>
            <person name="Chaudhuri R.R."/>
            <person name="La Ragione R."/>
            <person name="Hildebrand F."/>
            <person name="Pallen M.J."/>
        </authorList>
    </citation>
    <scope>NUCLEOTIDE SEQUENCE</scope>
    <source>
        <strain evidence="1">Gambia15-2214</strain>
    </source>
</reference>
<dbReference type="EMBL" id="JAHLFV010000163">
    <property type="protein sequence ID" value="MBU3850266.1"/>
    <property type="molecule type" value="Genomic_DNA"/>
</dbReference>
<reference evidence="1" key="2">
    <citation type="submission" date="2021-04" db="EMBL/GenBank/DDBJ databases">
        <authorList>
            <person name="Gilroy R."/>
        </authorList>
    </citation>
    <scope>NUCLEOTIDE SEQUENCE</scope>
    <source>
        <strain evidence="1">Gambia15-2214</strain>
    </source>
</reference>
<protein>
    <submittedName>
        <fullName evidence="1">Uncharacterized protein</fullName>
    </submittedName>
</protein>
<proteinExistence type="predicted"/>
<accession>A0A9E2L390</accession>
<evidence type="ECO:0000313" key="2">
    <source>
        <dbReference type="Proteomes" id="UP000823914"/>
    </source>
</evidence>
<dbReference type="AlphaFoldDB" id="A0A9E2L390"/>
<organism evidence="1 2">
    <name type="scientific">Candidatus Treponema excrementipullorum</name>
    <dbReference type="NCBI Taxonomy" id="2838768"/>
    <lineage>
        <taxon>Bacteria</taxon>
        <taxon>Pseudomonadati</taxon>
        <taxon>Spirochaetota</taxon>
        <taxon>Spirochaetia</taxon>
        <taxon>Spirochaetales</taxon>
        <taxon>Treponemataceae</taxon>
        <taxon>Treponema</taxon>
    </lineage>
</organism>
<dbReference type="Proteomes" id="UP000823914">
    <property type="component" value="Unassembled WGS sequence"/>
</dbReference>
<name>A0A9E2L390_9SPIR</name>